<evidence type="ECO:0000256" key="2">
    <source>
        <dbReference type="ARBA" id="ARBA00008598"/>
    </source>
</evidence>
<dbReference type="InterPro" id="IPR055180">
    <property type="entry name" value="HsdR_RecA-like_helicase_dom_2"/>
</dbReference>
<protein>
    <recommendedName>
        <fullName evidence="11">Type I restriction enzyme endonuclease subunit</fullName>
        <shortName evidence="11">R protein</shortName>
        <ecNumber evidence="11">3.1.21.3</ecNumber>
    </recommendedName>
</protein>
<dbReference type="EC" id="3.1.21.3" evidence="11"/>
<keyword evidence="4" id="KW-0540">Nuclease</keyword>
<gene>
    <name evidence="13" type="ORF">BWI75_10535</name>
</gene>
<dbReference type="GO" id="GO:0003677">
    <property type="term" value="F:DNA binding"/>
    <property type="evidence" value="ECO:0007669"/>
    <property type="project" value="UniProtKB-KW"/>
</dbReference>
<dbReference type="InterPro" id="IPR021810">
    <property type="entry name" value="T1RH-like_C"/>
</dbReference>
<evidence type="ECO:0000256" key="6">
    <source>
        <dbReference type="ARBA" id="ARBA00022747"/>
    </source>
</evidence>
<evidence type="ECO:0000256" key="7">
    <source>
        <dbReference type="ARBA" id="ARBA00022759"/>
    </source>
</evidence>
<sequence length="1055" mass="120705">MSQPHPDSEQALENATIALFANLGWETINCYQEVCGINSTLGRETRSEVVLVPRLRSTLEKLNPDLPQVAIALAIDELTRDRSTLSLANANREIYQLLKTGVKVSFKTDDDEDIEVTVKVIDWNTPDNNDFLLASQFSVTGEIYTRRADLIGFVNGLPLVFIELKAHHQRLELAYKKNLTDYKSSIPQLFWYNAFIILSNGRKSRISSLTAQWEHFCEWKKINSEGEEGIISLETMIRGTCDRTRLLDISENFIFFYEAKGRSIKVVAKNHQFLGVNSAVSAVTKIRQNQGKLGVFWHTQGSGKSYSMVFFSQKVLRKLLGNWTFLIITDREDLDDQIYKNFAYAGAVTEPEKEVRANNAEHLKQMLQEDHRYIFTLIQKFRTEKGNIYPKLSDRSDIIVIADEAHRSQYDTFALNLRNTLPNAGFIGFTGTPLMAGEEKTRAEFGDYISIYNFRQSIEDGATVPLYYENRIPELQLANVDLNEEVYQIIETATLDEEQENKLQREFSREYHLITRGDRQDKIAEDIVNHFLSRGYQGKAMVIAIDRFSALRMYDKVQHYWQQYLKNLKAQLPNCSESEQQRIDTQIAYMEATDMAVVISSAQNEIEDFKKKGLDIKPHRQRMAHESPGLDEKFKDENNPLRIVFVCAMWITGFDVPSCSTIYLDKPMQNHTLMQTIARANRVFKDKVNGLIVDYIGVFRNLQKALAVYGSASGGGVQEGDTPVKAKTALVEQLSEAIAEATDFCIAKGIDLSKLRLTQDAFARTKVWADAVEAILVNDDSKRTYFSLAGNITRLYKAILPDPNANEFSAAEALFSRLTQEIRSEIPDVDISEVKAQVEALLDESIVAGKFIIPDSQGQYIDLSQLDFEALKAKFTTGYQRTEAEKLKSTIDRKLQGMVRLNKSRANYLEKFQQMIADYNTGSRNVELFFNDLIAFAQDLDVEDKRAIAENLTEEELAIFDLLTKPEVNLTKQEEREVKQVARELLDTLKREKLVLDWRKRQQSRAAVRLAIEETLDQLPQSYSTEVYEQKCEQIYKHIYDSYQERGRSIYTSVA</sequence>
<dbReference type="PANTHER" id="PTHR30195:SF15">
    <property type="entry name" value="TYPE I RESTRICTION ENZYME HINDI ENDONUCLEASE SUBUNIT"/>
    <property type="match status" value="1"/>
</dbReference>
<dbReference type="NCBIfam" id="TIGR00348">
    <property type="entry name" value="hsdR"/>
    <property type="match status" value="1"/>
</dbReference>
<organism evidence="13 14">
    <name type="scientific">Gloeocapsopsis dulcis AAB1 = 1H9</name>
    <dbReference type="NCBI Taxonomy" id="1433147"/>
    <lineage>
        <taxon>Bacteria</taxon>
        <taxon>Bacillati</taxon>
        <taxon>Cyanobacteriota</taxon>
        <taxon>Cyanophyceae</taxon>
        <taxon>Oscillatoriophycideae</taxon>
        <taxon>Chroococcales</taxon>
        <taxon>Chroococcaceae</taxon>
        <taxon>Gloeocapsopsis</taxon>
        <taxon>Gloeocapsopsis dulcis</taxon>
    </lineage>
</organism>
<dbReference type="AlphaFoldDB" id="A0A6N8FVZ7"/>
<evidence type="ECO:0000256" key="8">
    <source>
        <dbReference type="ARBA" id="ARBA00022801"/>
    </source>
</evidence>
<keyword evidence="9 11" id="KW-0067">ATP-binding</keyword>
<dbReference type="GO" id="GO:0004386">
    <property type="term" value="F:helicase activity"/>
    <property type="evidence" value="ECO:0007669"/>
    <property type="project" value="UniProtKB-KW"/>
</dbReference>
<dbReference type="CDD" id="cd22332">
    <property type="entry name" value="HsdR_N"/>
    <property type="match status" value="1"/>
</dbReference>
<dbReference type="PANTHER" id="PTHR30195">
    <property type="entry name" value="TYPE I SITE-SPECIFIC DEOXYRIBONUCLEASE PROTEIN SUBUNIT M AND R"/>
    <property type="match status" value="1"/>
</dbReference>
<dbReference type="GO" id="GO:0009307">
    <property type="term" value="P:DNA restriction-modification system"/>
    <property type="evidence" value="ECO:0007669"/>
    <property type="project" value="UniProtKB-KW"/>
</dbReference>
<evidence type="ECO:0000313" key="14">
    <source>
        <dbReference type="Proteomes" id="UP000441797"/>
    </source>
</evidence>
<dbReference type="EMBL" id="NAPY01000014">
    <property type="protein sequence ID" value="MUL36772.1"/>
    <property type="molecule type" value="Genomic_DNA"/>
</dbReference>
<evidence type="ECO:0000256" key="5">
    <source>
        <dbReference type="ARBA" id="ARBA00022741"/>
    </source>
</evidence>
<evidence type="ECO:0000256" key="1">
    <source>
        <dbReference type="ARBA" id="ARBA00000851"/>
    </source>
</evidence>
<evidence type="ECO:0000256" key="9">
    <source>
        <dbReference type="ARBA" id="ARBA00022840"/>
    </source>
</evidence>
<evidence type="ECO:0000256" key="3">
    <source>
        <dbReference type="ARBA" id="ARBA00011296"/>
    </source>
</evidence>
<keyword evidence="6 11" id="KW-0680">Restriction system</keyword>
<dbReference type="Pfam" id="PF22679">
    <property type="entry name" value="T1R_D3-like"/>
    <property type="match status" value="1"/>
</dbReference>
<dbReference type="InterPro" id="IPR007409">
    <property type="entry name" value="Restrct_endonuc_type1_HsdR_N"/>
</dbReference>
<dbReference type="InterPro" id="IPR014001">
    <property type="entry name" value="Helicase_ATP-bd"/>
</dbReference>
<comment type="subunit">
    <text evidence="3 11">The type I restriction/modification system is composed of three polypeptides R, M and S.</text>
</comment>
<keyword evidence="10 11" id="KW-0238">DNA-binding</keyword>
<keyword evidence="8 11" id="KW-0378">Hydrolase</keyword>
<accession>A0A6N8FVZ7</accession>
<evidence type="ECO:0000256" key="10">
    <source>
        <dbReference type="ARBA" id="ARBA00023125"/>
    </source>
</evidence>
<dbReference type="GO" id="GO:0005524">
    <property type="term" value="F:ATP binding"/>
    <property type="evidence" value="ECO:0007669"/>
    <property type="project" value="UniProtKB-KW"/>
</dbReference>
<dbReference type="Pfam" id="PF18766">
    <property type="entry name" value="SWI2_SNF2"/>
    <property type="match status" value="1"/>
</dbReference>
<dbReference type="SMART" id="SM00487">
    <property type="entry name" value="DEXDc"/>
    <property type="match status" value="1"/>
</dbReference>
<dbReference type="InterPro" id="IPR040980">
    <property type="entry name" value="SWI2_SNF2"/>
</dbReference>
<keyword evidence="14" id="KW-1185">Reference proteome</keyword>
<comment type="function">
    <text evidence="11">Subunit R is required for both nuclease and ATPase activities, but not for modification.</text>
</comment>
<evidence type="ECO:0000259" key="12">
    <source>
        <dbReference type="PROSITE" id="PS51192"/>
    </source>
</evidence>
<dbReference type="OrthoDB" id="9758243at2"/>
<keyword evidence="5 11" id="KW-0547">Nucleotide-binding</keyword>
<evidence type="ECO:0000313" key="13">
    <source>
        <dbReference type="EMBL" id="MUL36772.1"/>
    </source>
</evidence>
<evidence type="ECO:0000256" key="4">
    <source>
        <dbReference type="ARBA" id="ARBA00022722"/>
    </source>
</evidence>
<dbReference type="Gene3D" id="3.40.50.300">
    <property type="entry name" value="P-loop containing nucleotide triphosphate hydrolases"/>
    <property type="match status" value="2"/>
</dbReference>
<keyword evidence="7" id="KW-0255">Endonuclease</keyword>
<dbReference type="Gene3D" id="3.90.1570.50">
    <property type="match status" value="1"/>
</dbReference>
<dbReference type="InterPro" id="IPR004473">
    <property type="entry name" value="Restrct_endonuc_typeI_HsdR"/>
</dbReference>
<reference evidence="13 14" key="1">
    <citation type="journal article" date="2019" name="Front. Microbiol.">
        <title>Genomic Features for Desiccation Tolerance and Sugar Biosynthesis in the Extremophile Gloeocapsopsis sp. UTEX B3054.</title>
        <authorList>
            <person name="Urrejola C."/>
            <person name="Alcorta J."/>
            <person name="Salas L."/>
            <person name="Vasquez M."/>
            <person name="Polz M.F."/>
            <person name="Vicuna R."/>
            <person name="Diez B."/>
        </authorList>
    </citation>
    <scope>NUCLEOTIDE SEQUENCE [LARGE SCALE GENOMIC DNA]</scope>
    <source>
        <strain evidence="13 14">1H9</strain>
    </source>
</reference>
<proteinExistence type="inferred from homology"/>
<dbReference type="Proteomes" id="UP000441797">
    <property type="component" value="Unassembled WGS sequence"/>
</dbReference>
<comment type="catalytic activity">
    <reaction evidence="1 11">
        <text>Endonucleolytic cleavage of DNA to give random double-stranded fragments with terminal 5'-phosphates, ATP is simultaneously hydrolyzed.</text>
        <dbReference type="EC" id="3.1.21.3"/>
    </reaction>
</comment>
<dbReference type="SUPFAM" id="SSF52540">
    <property type="entry name" value="P-loop containing nucleoside triphosphate hydrolases"/>
    <property type="match status" value="2"/>
</dbReference>
<dbReference type="RefSeq" id="WP_105217920.1">
    <property type="nucleotide sequence ID" value="NZ_CAWNSU010000056.1"/>
</dbReference>
<dbReference type="CDD" id="cd18800">
    <property type="entry name" value="SF2_C_EcoR124I-like"/>
    <property type="match status" value="1"/>
</dbReference>
<comment type="similarity">
    <text evidence="2 11">Belongs to the HsdR family.</text>
</comment>
<dbReference type="InterPro" id="IPR027417">
    <property type="entry name" value="P-loop_NTPase"/>
</dbReference>
<dbReference type="PROSITE" id="PS51192">
    <property type="entry name" value="HELICASE_ATP_BIND_1"/>
    <property type="match status" value="1"/>
</dbReference>
<dbReference type="GO" id="GO:0009035">
    <property type="term" value="F:type I site-specific deoxyribonuclease activity"/>
    <property type="evidence" value="ECO:0007669"/>
    <property type="project" value="UniProtKB-EC"/>
</dbReference>
<comment type="caution">
    <text evidence="13">The sequence shown here is derived from an EMBL/GenBank/DDBJ whole genome shotgun (WGS) entry which is preliminary data.</text>
</comment>
<dbReference type="Pfam" id="PF04313">
    <property type="entry name" value="HSDR_N"/>
    <property type="match status" value="1"/>
</dbReference>
<dbReference type="Pfam" id="PF11867">
    <property type="entry name" value="T1RH-like_C"/>
    <property type="match status" value="1"/>
</dbReference>
<keyword evidence="13" id="KW-0347">Helicase</keyword>
<evidence type="ECO:0000256" key="11">
    <source>
        <dbReference type="RuleBase" id="RU364115"/>
    </source>
</evidence>
<feature type="domain" description="Helicase ATP-binding" evidence="12">
    <location>
        <begin position="285"/>
        <end position="451"/>
    </location>
</feature>
<name>A0A6N8FVZ7_9CHRO</name>
<dbReference type="InterPro" id="IPR051268">
    <property type="entry name" value="Type-I_R_enzyme_R_subunit"/>
</dbReference>